<dbReference type="RefSeq" id="WP_112429143.1">
    <property type="nucleotide sequence ID" value="NZ_MCIF01000002.1"/>
</dbReference>
<feature type="transmembrane region" description="Helical" evidence="1">
    <location>
        <begin position="33"/>
        <end position="56"/>
    </location>
</feature>
<gene>
    <name evidence="2" type="ORF">A4R35_10490</name>
</gene>
<dbReference type="OrthoDB" id="166488at2"/>
<sequence length="60" mass="6657">MRRIPALAYLAGALLVFWLLLATVMIISGFPFIVVTLSLSSDLMISLFILGLAWAYQKNL</sequence>
<dbReference type="Proteomes" id="UP000248706">
    <property type="component" value="Unassembled WGS sequence"/>
</dbReference>
<keyword evidence="1" id="KW-1133">Transmembrane helix</keyword>
<dbReference type="AlphaFoldDB" id="A0A328VIM2"/>
<keyword evidence="1" id="KW-0812">Transmembrane</keyword>
<accession>A0A328VIM2</accession>
<evidence type="ECO:0000313" key="3">
    <source>
        <dbReference type="Proteomes" id="UP000248706"/>
    </source>
</evidence>
<keyword evidence="1" id="KW-0472">Membrane</keyword>
<protein>
    <submittedName>
        <fullName evidence="2">Uncharacterized protein</fullName>
    </submittedName>
</protein>
<feature type="transmembrane region" description="Helical" evidence="1">
    <location>
        <begin position="7"/>
        <end position="27"/>
    </location>
</feature>
<proteinExistence type="predicted"/>
<evidence type="ECO:0000256" key="1">
    <source>
        <dbReference type="SAM" id="Phobius"/>
    </source>
</evidence>
<comment type="caution">
    <text evidence="2">The sequence shown here is derived from an EMBL/GenBank/DDBJ whole genome shotgun (WGS) entry which is preliminary data.</text>
</comment>
<keyword evidence="3" id="KW-1185">Reference proteome</keyword>
<organism evidence="2 3">
    <name type="scientific">Thermogemmatispora tikiterensis</name>
    <dbReference type="NCBI Taxonomy" id="1825093"/>
    <lineage>
        <taxon>Bacteria</taxon>
        <taxon>Bacillati</taxon>
        <taxon>Chloroflexota</taxon>
        <taxon>Ktedonobacteria</taxon>
        <taxon>Thermogemmatisporales</taxon>
        <taxon>Thermogemmatisporaceae</taxon>
        <taxon>Thermogemmatispora</taxon>
    </lineage>
</organism>
<dbReference type="EMBL" id="MCIF01000002">
    <property type="protein sequence ID" value="RAQ95962.1"/>
    <property type="molecule type" value="Genomic_DNA"/>
</dbReference>
<reference evidence="2 3" key="1">
    <citation type="submission" date="2016-08" db="EMBL/GenBank/DDBJ databases">
        <title>Analysis of Carbohydrate Active Enzymes in Thermogemmatispora T81 Reveals Carbohydrate Degradation Ability.</title>
        <authorList>
            <person name="Tomazini A."/>
            <person name="Lal S."/>
            <person name="Stott M."/>
            <person name="Henrissat B."/>
            <person name="Polikarpov I."/>
            <person name="Sparling R."/>
            <person name="Levin D.B."/>
        </authorList>
    </citation>
    <scope>NUCLEOTIDE SEQUENCE [LARGE SCALE GENOMIC DNA]</scope>
    <source>
        <strain evidence="2 3">T81</strain>
    </source>
</reference>
<evidence type="ECO:0000313" key="2">
    <source>
        <dbReference type="EMBL" id="RAQ95962.1"/>
    </source>
</evidence>
<name>A0A328VIM2_9CHLR</name>